<dbReference type="Proteomes" id="UP000265703">
    <property type="component" value="Unassembled WGS sequence"/>
</dbReference>
<proteinExistence type="predicted"/>
<keyword evidence="2" id="KW-1185">Reference proteome</keyword>
<evidence type="ECO:0000313" key="2">
    <source>
        <dbReference type="Proteomes" id="UP000265703"/>
    </source>
</evidence>
<comment type="caution">
    <text evidence="1">The sequence shown here is derived from an EMBL/GenBank/DDBJ whole genome shotgun (WGS) entry which is preliminary data.</text>
</comment>
<dbReference type="AlphaFoldDB" id="A0A397TFA0"/>
<name>A0A397TFA0_9GLOM</name>
<protein>
    <recommendedName>
        <fullName evidence="3">Prolyl 4-hydroxylase alpha subunit Fe(2+) 2OG dioxygenase domain-containing protein</fullName>
    </recommendedName>
</protein>
<gene>
    <name evidence="1" type="ORF">C1645_761796</name>
</gene>
<feature type="non-terminal residue" evidence="1">
    <location>
        <position position="1"/>
    </location>
</feature>
<sequence length="171" mass="19687">RCVDNLLNTLQPLSNSISRIVNQHYEHYYTKLSKLIWDPFIPRSFGIFLMIALNFNVISNYHWNNNDDSNGLCFVIALGDFEGGELCFSQLEIIVELKPGQVVTFPFKLLLHANLLITRGIRFSIVSYVSKGFFLKNTKDTEITNTNNHQDFFNAKNLNLKLTSLRKPKSL</sequence>
<dbReference type="OrthoDB" id="2320867at2759"/>
<evidence type="ECO:0000313" key="1">
    <source>
        <dbReference type="EMBL" id="RIA93651.1"/>
    </source>
</evidence>
<reference evidence="1 2" key="1">
    <citation type="submission" date="2018-06" db="EMBL/GenBank/DDBJ databases">
        <title>Comparative genomics reveals the genomic features of Rhizophagus irregularis, R. cerebriforme, R. diaphanum and Gigaspora rosea, and their symbiotic lifestyle signature.</title>
        <authorList>
            <person name="Morin E."/>
            <person name="San Clemente H."/>
            <person name="Chen E.C.H."/>
            <person name="De La Providencia I."/>
            <person name="Hainaut M."/>
            <person name="Kuo A."/>
            <person name="Kohler A."/>
            <person name="Murat C."/>
            <person name="Tang N."/>
            <person name="Roy S."/>
            <person name="Loubradou J."/>
            <person name="Henrissat B."/>
            <person name="Grigoriev I.V."/>
            <person name="Corradi N."/>
            <person name="Roux C."/>
            <person name="Martin F.M."/>
        </authorList>
    </citation>
    <scope>NUCLEOTIDE SEQUENCE [LARGE SCALE GENOMIC DNA]</scope>
    <source>
        <strain evidence="1 2">DAOM 227022</strain>
    </source>
</reference>
<dbReference type="Gene3D" id="3.60.130.30">
    <property type="match status" value="1"/>
</dbReference>
<dbReference type="EMBL" id="QKYT01000099">
    <property type="protein sequence ID" value="RIA93651.1"/>
    <property type="molecule type" value="Genomic_DNA"/>
</dbReference>
<evidence type="ECO:0008006" key="3">
    <source>
        <dbReference type="Google" id="ProtNLM"/>
    </source>
</evidence>
<organism evidence="1 2">
    <name type="scientific">Glomus cerebriforme</name>
    <dbReference type="NCBI Taxonomy" id="658196"/>
    <lineage>
        <taxon>Eukaryota</taxon>
        <taxon>Fungi</taxon>
        <taxon>Fungi incertae sedis</taxon>
        <taxon>Mucoromycota</taxon>
        <taxon>Glomeromycotina</taxon>
        <taxon>Glomeromycetes</taxon>
        <taxon>Glomerales</taxon>
        <taxon>Glomeraceae</taxon>
        <taxon>Glomus</taxon>
    </lineage>
</organism>
<accession>A0A397TFA0</accession>